<keyword evidence="2" id="KW-1185">Reference proteome</keyword>
<dbReference type="NCBIfam" id="TIGR03309">
    <property type="entry name" value="matur_yqeB"/>
    <property type="match status" value="1"/>
</dbReference>
<sequence length="273" mass="29295">MGKINETIVVIRGGGDLATGVVQKFQRTGFKVLILEIAQPLAIRRTVALCSAVYDGVYQVEDIKARRADSFEEINKIWQASEVPILIDPEGKSIEKLKPTIVVDAILAKRNLGTSQQLAPITIALGPGFTAGKDVDIVIETMRGHALAKLIFSGTALPNTGVPGIIGGKSNERVIHSPAGGKVEHIHQIGDRVKKDQVLFKVDNVEVKSPLDGTLRGLIEAGLTIRKGLKVADVDPRPSEEIDYLAISDKARALGGAALEAAFIKMNQLKSLE</sequence>
<evidence type="ECO:0000313" key="1">
    <source>
        <dbReference type="EMBL" id="MBV7389676.1"/>
    </source>
</evidence>
<protein>
    <submittedName>
        <fullName evidence="1">EF2563 family selenium-dependent molybdenum hydroxylase system protein</fullName>
    </submittedName>
</protein>
<comment type="caution">
    <text evidence="1">The sequence shown here is derived from an EMBL/GenBank/DDBJ whole genome shotgun (WGS) entry which is preliminary data.</text>
</comment>
<organism evidence="1 2">
    <name type="scientific">Enterococcus alishanensis</name>
    <dbReference type="NCBI Taxonomy" id="1303817"/>
    <lineage>
        <taxon>Bacteria</taxon>
        <taxon>Bacillati</taxon>
        <taxon>Bacillota</taxon>
        <taxon>Bacilli</taxon>
        <taxon>Lactobacillales</taxon>
        <taxon>Enterococcaceae</taxon>
        <taxon>Enterococcus</taxon>
    </lineage>
</organism>
<accession>A0ABS6T9V2</accession>
<dbReference type="RefSeq" id="WP_218324724.1">
    <property type="nucleotide sequence ID" value="NZ_JAHUZB010000001.1"/>
</dbReference>
<reference evidence="1 2" key="1">
    <citation type="submission" date="2021-06" db="EMBL/GenBank/DDBJ databases">
        <title>Enterococcus alishanensis sp. nov., a novel lactic acid bacterium isolated from fresh coffee beans.</title>
        <authorList>
            <person name="Chen Y.-S."/>
        </authorList>
    </citation>
    <scope>NUCLEOTIDE SEQUENCE [LARGE SCALE GENOMIC DNA]</scope>
    <source>
        <strain evidence="1 2">ALS3</strain>
    </source>
</reference>
<dbReference type="Proteomes" id="UP000774130">
    <property type="component" value="Unassembled WGS sequence"/>
</dbReference>
<name>A0ABS6T9V2_9ENTE</name>
<dbReference type="EMBL" id="JAHUZB010000001">
    <property type="protein sequence ID" value="MBV7389676.1"/>
    <property type="molecule type" value="Genomic_DNA"/>
</dbReference>
<evidence type="ECO:0000313" key="2">
    <source>
        <dbReference type="Proteomes" id="UP000774130"/>
    </source>
</evidence>
<gene>
    <name evidence="1" type="ORF">KUA55_03220</name>
</gene>
<proteinExistence type="predicted"/>
<dbReference type="InterPro" id="IPR017695">
    <property type="entry name" value="Se-dep_Mo_hydrolase_YqeB"/>
</dbReference>